<feature type="region of interest" description="Disordered" evidence="1">
    <location>
        <begin position="164"/>
        <end position="186"/>
    </location>
</feature>
<dbReference type="OrthoDB" id="8850709at2"/>
<feature type="compositionally biased region" description="Basic residues" evidence="1">
    <location>
        <begin position="175"/>
        <end position="186"/>
    </location>
</feature>
<accession>A0A3S1F6K4</accession>
<evidence type="ECO:0000313" key="3">
    <source>
        <dbReference type="Proteomes" id="UP000281118"/>
    </source>
</evidence>
<name>A0A3S1F6K4_9BURK</name>
<evidence type="ECO:0000256" key="1">
    <source>
        <dbReference type="SAM" id="MobiDB-lite"/>
    </source>
</evidence>
<feature type="compositionally biased region" description="Low complexity" evidence="1">
    <location>
        <begin position="164"/>
        <end position="174"/>
    </location>
</feature>
<gene>
    <name evidence="2" type="ORF">EJP67_32335</name>
</gene>
<protein>
    <submittedName>
        <fullName evidence="2">Uncharacterized protein</fullName>
    </submittedName>
</protein>
<organism evidence="2 3">
    <name type="scientific">Variovorax guangxiensis</name>
    <dbReference type="NCBI Taxonomy" id="1775474"/>
    <lineage>
        <taxon>Bacteria</taxon>
        <taxon>Pseudomonadati</taxon>
        <taxon>Pseudomonadota</taxon>
        <taxon>Betaproteobacteria</taxon>
        <taxon>Burkholderiales</taxon>
        <taxon>Comamonadaceae</taxon>
        <taxon>Variovorax</taxon>
    </lineage>
</organism>
<comment type="caution">
    <text evidence="2">The sequence shown here is derived from an EMBL/GenBank/DDBJ whole genome shotgun (WGS) entry which is preliminary data.</text>
</comment>
<proteinExistence type="predicted"/>
<dbReference type="AlphaFoldDB" id="A0A3S1F6K4"/>
<evidence type="ECO:0000313" key="2">
    <source>
        <dbReference type="EMBL" id="RUR71743.1"/>
    </source>
</evidence>
<dbReference type="Proteomes" id="UP000281118">
    <property type="component" value="Unassembled WGS sequence"/>
</dbReference>
<dbReference type="EMBL" id="RXFT01000024">
    <property type="protein sequence ID" value="RUR71743.1"/>
    <property type="molecule type" value="Genomic_DNA"/>
</dbReference>
<sequence length="186" mass="19258">MMSTQTFIASAAVHVVGQYNDAGKTLVGAYRAGVHRLLGGAASRYSEFLGSRQLPLVSEQVKANLIGAQEKINGFLANRVDIDTGRIVSVMDRVAAGTTSGIEAVAGRVARVESPVATSVINALGALNQPLATVSVQIADRIAAGTKQIEARVNGAEEAAKPVRTVKAKAAAAKKPVRRATARKAA</sequence>
<reference evidence="2 3" key="1">
    <citation type="submission" date="2018-12" db="EMBL/GenBank/DDBJ databases">
        <title>The genome sequences of Variovorax guangxiensis DSM 27352.</title>
        <authorList>
            <person name="Gao J."/>
            <person name="Sun J."/>
        </authorList>
    </citation>
    <scope>NUCLEOTIDE SEQUENCE [LARGE SCALE GENOMIC DNA]</scope>
    <source>
        <strain evidence="2 3">DSM 27352</strain>
    </source>
</reference>